<feature type="coiled-coil region" evidence="1">
    <location>
        <begin position="27"/>
        <end position="54"/>
    </location>
</feature>
<dbReference type="AlphaFoldDB" id="A0A9P5PCD1"/>
<organism evidence="2 3">
    <name type="scientific">Rhodocollybia butyracea</name>
    <dbReference type="NCBI Taxonomy" id="206335"/>
    <lineage>
        <taxon>Eukaryota</taxon>
        <taxon>Fungi</taxon>
        <taxon>Dikarya</taxon>
        <taxon>Basidiomycota</taxon>
        <taxon>Agaricomycotina</taxon>
        <taxon>Agaricomycetes</taxon>
        <taxon>Agaricomycetidae</taxon>
        <taxon>Agaricales</taxon>
        <taxon>Marasmiineae</taxon>
        <taxon>Omphalotaceae</taxon>
        <taxon>Rhodocollybia</taxon>
    </lineage>
</organism>
<name>A0A9P5PCD1_9AGAR</name>
<reference evidence="2" key="1">
    <citation type="submission" date="2020-11" db="EMBL/GenBank/DDBJ databases">
        <authorList>
            <consortium name="DOE Joint Genome Institute"/>
            <person name="Ahrendt S."/>
            <person name="Riley R."/>
            <person name="Andreopoulos W."/>
            <person name="Labutti K."/>
            <person name="Pangilinan J."/>
            <person name="Ruiz-Duenas F.J."/>
            <person name="Barrasa J.M."/>
            <person name="Sanchez-Garcia M."/>
            <person name="Camarero S."/>
            <person name="Miyauchi S."/>
            <person name="Serrano A."/>
            <person name="Linde D."/>
            <person name="Babiker R."/>
            <person name="Drula E."/>
            <person name="Ayuso-Fernandez I."/>
            <person name="Pacheco R."/>
            <person name="Padilla G."/>
            <person name="Ferreira P."/>
            <person name="Barriuso J."/>
            <person name="Kellner H."/>
            <person name="Castanera R."/>
            <person name="Alfaro M."/>
            <person name="Ramirez L."/>
            <person name="Pisabarro A.G."/>
            <person name="Kuo A."/>
            <person name="Tritt A."/>
            <person name="Lipzen A."/>
            <person name="He G."/>
            <person name="Yan M."/>
            <person name="Ng V."/>
            <person name="Cullen D."/>
            <person name="Martin F."/>
            <person name="Rosso M.-N."/>
            <person name="Henrissat B."/>
            <person name="Hibbett D."/>
            <person name="Martinez A.T."/>
            <person name="Grigoriev I.V."/>
        </authorList>
    </citation>
    <scope>NUCLEOTIDE SEQUENCE</scope>
    <source>
        <strain evidence="2">AH 40177</strain>
    </source>
</reference>
<sequence length="122" mass="13985">HLRSLYVPNNVEAVKICRETTGADLDITELDKEIESLQSTLTKLKTQRKALRRCRDGARSLLAPVRKLPPEVLESVFDAVFPSSHSDFALDIRIDTVRTWTLDLSQVCSVWREIVRARPLLW</sequence>
<evidence type="ECO:0000313" key="2">
    <source>
        <dbReference type="EMBL" id="KAF9062999.1"/>
    </source>
</evidence>
<dbReference type="Proteomes" id="UP000772434">
    <property type="component" value="Unassembled WGS sequence"/>
</dbReference>
<dbReference type="EMBL" id="JADNRY010000156">
    <property type="protein sequence ID" value="KAF9062999.1"/>
    <property type="molecule type" value="Genomic_DNA"/>
</dbReference>
<gene>
    <name evidence="2" type="ORF">BDP27DRAFT_1199235</name>
</gene>
<dbReference type="OrthoDB" id="3266451at2759"/>
<keyword evidence="1" id="KW-0175">Coiled coil</keyword>
<comment type="caution">
    <text evidence="2">The sequence shown here is derived from an EMBL/GenBank/DDBJ whole genome shotgun (WGS) entry which is preliminary data.</text>
</comment>
<feature type="non-terminal residue" evidence="2">
    <location>
        <position position="1"/>
    </location>
</feature>
<keyword evidence="3" id="KW-1185">Reference proteome</keyword>
<accession>A0A9P5PCD1</accession>
<evidence type="ECO:0000256" key="1">
    <source>
        <dbReference type="SAM" id="Coils"/>
    </source>
</evidence>
<protein>
    <recommendedName>
        <fullName evidence="4">F-box domain-containing protein</fullName>
    </recommendedName>
</protein>
<evidence type="ECO:0000313" key="3">
    <source>
        <dbReference type="Proteomes" id="UP000772434"/>
    </source>
</evidence>
<feature type="non-terminal residue" evidence="2">
    <location>
        <position position="122"/>
    </location>
</feature>
<proteinExistence type="predicted"/>
<evidence type="ECO:0008006" key="4">
    <source>
        <dbReference type="Google" id="ProtNLM"/>
    </source>
</evidence>